<dbReference type="InterPro" id="IPR013324">
    <property type="entry name" value="RNA_pol_sigma_r3/r4-like"/>
</dbReference>
<keyword evidence="3" id="KW-0731">Sigma factor</keyword>
<evidence type="ECO:0000256" key="4">
    <source>
        <dbReference type="ARBA" id="ARBA00023125"/>
    </source>
</evidence>
<keyword evidence="2" id="KW-0805">Transcription regulation</keyword>
<protein>
    <submittedName>
        <fullName evidence="7">Group 2 sigma 70-type sigma factor</fullName>
    </submittedName>
</protein>
<dbReference type="GO" id="GO:0006352">
    <property type="term" value="P:DNA-templated transcription initiation"/>
    <property type="evidence" value="ECO:0007669"/>
    <property type="project" value="InterPro"/>
</dbReference>
<dbReference type="GO" id="GO:0016987">
    <property type="term" value="F:sigma factor activity"/>
    <property type="evidence" value="ECO:0007669"/>
    <property type="project" value="UniProtKB-KW"/>
</dbReference>
<dbReference type="InterPro" id="IPR000943">
    <property type="entry name" value="RNA_pol_sigma70"/>
</dbReference>
<dbReference type="InterPro" id="IPR009042">
    <property type="entry name" value="RNA_pol_sigma70_r1_2"/>
</dbReference>
<evidence type="ECO:0000256" key="1">
    <source>
        <dbReference type="ARBA" id="ARBA00007788"/>
    </source>
</evidence>
<dbReference type="GO" id="GO:0003677">
    <property type="term" value="F:DNA binding"/>
    <property type="evidence" value="ECO:0007669"/>
    <property type="project" value="UniProtKB-KW"/>
</dbReference>
<dbReference type="SUPFAM" id="SSF88659">
    <property type="entry name" value="Sigma3 and sigma4 domains of RNA polymerase sigma factors"/>
    <property type="match status" value="2"/>
</dbReference>
<dbReference type="InterPro" id="IPR036388">
    <property type="entry name" value="WH-like_DNA-bd_sf"/>
</dbReference>
<evidence type="ECO:0000313" key="7">
    <source>
        <dbReference type="EMBL" id="BAZ02955.1"/>
    </source>
</evidence>
<comment type="similarity">
    <text evidence="1">Belongs to the sigma-70 factor family.</text>
</comment>
<dbReference type="Pfam" id="PF04545">
    <property type="entry name" value="Sigma70_r4"/>
    <property type="match status" value="1"/>
</dbReference>
<dbReference type="NCBIfam" id="TIGR02937">
    <property type="entry name" value="sigma70-ECF"/>
    <property type="match status" value="1"/>
</dbReference>
<dbReference type="InterPro" id="IPR007624">
    <property type="entry name" value="RNA_pol_sigma70_r3"/>
</dbReference>
<dbReference type="NCBIfam" id="TIGR02997">
    <property type="entry name" value="Sig70-cyanoRpoD"/>
    <property type="match status" value="1"/>
</dbReference>
<dbReference type="PANTHER" id="PTHR30603">
    <property type="entry name" value="RNA POLYMERASE SIGMA FACTOR RPO"/>
    <property type="match status" value="1"/>
</dbReference>
<dbReference type="InterPro" id="IPR007627">
    <property type="entry name" value="RNA_pol_sigma70_r2"/>
</dbReference>
<dbReference type="Pfam" id="PF04542">
    <property type="entry name" value="Sigma70_r2"/>
    <property type="match status" value="1"/>
</dbReference>
<evidence type="ECO:0000259" key="6">
    <source>
        <dbReference type="PROSITE" id="PS00716"/>
    </source>
</evidence>
<dbReference type="InterPro" id="IPR017848">
    <property type="entry name" value="RNA_pol_sigma_RpoD/SigA_cyanob"/>
</dbReference>
<evidence type="ECO:0000256" key="5">
    <source>
        <dbReference type="ARBA" id="ARBA00023163"/>
    </source>
</evidence>
<feature type="domain" description="RNA polymerase sigma-70" evidence="6">
    <location>
        <begin position="277"/>
        <end position="303"/>
    </location>
</feature>
<evidence type="ECO:0000256" key="3">
    <source>
        <dbReference type="ARBA" id="ARBA00023082"/>
    </source>
</evidence>
<dbReference type="KEGG" id="ttq:NIES37_69680"/>
<dbReference type="EMBL" id="AP018249">
    <property type="protein sequence ID" value="BAZ02955.1"/>
    <property type="molecule type" value="Genomic_DNA"/>
</dbReference>
<dbReference type="Gene3D" id="1.20.120.1810">
    <property type="match status" value="1"/>
</dbReference>
<dbReference type="InterPro" id="IPR014284">
    <property type="entry name" value="RNA_pol_sigma-70_dom"/>
</dbReference>
<dbReference type="InterPro" id="IPR007630">
    <property type="entry name" value="RNA_pol_sigma70_r4"/>
</dbReference>
<geneLocation type="plasmid" evidence="8">
    <name>Plasmid1 dna</name>
</geneLocation>
<dbReference type="PANTHER" id="PTHR30603:SF60">
    <property type="entry name" value="RNA POLYMERASE SIGMA FACTOR RPOD"/>
    <property type="match status" value="1"/>
</dbReference>
<keyword evidence="7" id="KW-0614">Plasmid</keyword>
<dbReference type="InterPro" id="IPR013325">
    <property type="entry name" value="RNA_pol_sigma_r2"/>
</dbReference>
<sequence>MSRLNQDMVRQYLQEISRFPLLSAEQEIAYSRQIQQMIAIEQATSALKQKLHREPMRAELAADVGKDETELNRIQQLGQRAKQKMVTSNLRLVVSIAKKYQWSKLELLDLLQEGAIGLQRGVEKFDPNRGYKFSTYAYWWIREAIMRAIAEKSRTVRLPVHLTEKFVQIRKVQRELSQKLGRRASTEEIAQVIGVEPQQMREYLGAFRPLVSLEKPVGEEREMELQEIIPSDSISIDELVTQECLREDLAKLLAFLKPIQREVLILRYGLDSERQLTAQEVAQQLNISPQKVRQIQQQVMNTLRRFPNDIRLYLAS</sequence>
<keyword evidence="8" id="KW-1185">Reference proteome</keyword>
<dbReference type="RefSeq" id="WP_096584664.1">
    <property type="nucleotide sequence ID" value="NZ_CAWNJS010000002.1"/>
</dbReference>
<reference evidence="7 8" key="1">
    <citation type="submission" date="2017-06" db="EMBL/GenBank/DDBJ databases">
        <title>Genome sequencing of cyanobaciteial culture collection at National Institute for Environmental Studies (NIES).</title>
        <authorList>
            <person name="Hirose Y."/>
            <person name="Shimura Y."/>
            <person name="Fujisawa T."/>
            <person name="Nakamura Y."/>
            <person name="Kawachi M."/>
        </authorList>
    </citation>
    <scope>NUCLEOTIDE SEQUENCE [LARGE SCALE GENOMIC DNA]</scope>
    <source>
        <strain evidence="7 8">NIES-37</strain>
        <plasmid evidence="8">Plasmid1 dna</plasmid>
    </source>
</reference>
<name>A0A1Z4NB96_9CYAN</name>
<dbReference type="InterPro" id="IPR050239">
    <property type="entry name" value="Sigma-70_RNA_pol_init_factors"/>
</dbReference>
<keyword evidence="5" id="KW-0804">Transcription</keyword>
<dbReference type="Pfam" id="PF04539">
    <property type="entry name" value="Sigma70_r3"/>
    <property type="match status" value="1"/>
</dbReference>
<keyword evidence="4" id="KW-0238">DNA-binding</keyword>
<organism evidence="7 8">
    <name type="scientific">Tolypothrix tenuis PCC 7101</name>
    <dbReference type="NCBI Taxonomy" id="231146"/>
    <lineage>
        <taxon>Bacteria</taxon>
        <taxon>Bacillati</taxon>
        <taxon>Cyanobacteriota</taxon>
        <taxon>Cyanophyceae</taxon>
        <taxon>Nostocales</taxon>
        <taxon>Tolypothrichaceae</taxon>
        <taxon>Tolypothrix</taxon>
    </lineage>
</organism>
<dbReference type="PRINTS" id="PR00046">
    <property type="entry name" value="SIGMA70FCT"/>
</dbReference>
<gene>
    <name evidence="7" type="ORF">NIES37_69680</name>
</gene>
<dbReference type="PROSITE" id="PS00716">
    <property type="entry name" value="SIGMA70_2"/>
    <property type="match status" value="1"/>
</dbReference>
<dbReference type="SUPFAM" id="SSF88946">
    <property type="entry name" value="Sigma2 domain of RNA polymerase sigma factors"/>
    <property type="match status" value="1"/>
</dbReference>
<proteinExistence type="inferred from homology"/>
<evidence type="ECO:0000256" key="2">
    <source>
        <dbReference type="ARBA" id="ARBA00023015"/>
    </source>
</evidence>
<accession>A0A1Z4NB96</accession>
<dbReference type="Gene3D" id="1.10.10.10">
    <property type="entry name" value="Winged helix-like DNA-binding domain superfamily/Winged helix DNA-binding domain"/>
    <property type="match status" value="2"/>
</dbReference>
<evidence type="ECO:0000313" key="8">
    <source>
        <dbReference type="Proteomes" id="UP000218785"/>
    </source>
</evidence>
<dbReference type="AlphaFoldDB" id="A0A1Z4NB96"/>
<dbReference type="Proteomes" id="UP000218785">
    <property type="component" value="Plasmid plasmid1"/>
</dbReference>
<dbReference type="Pfam" id="PF00140">
    <property type="entry name" value="Sigma70_r1_2"/>
    <property type="match status" value="1"/>
</dbReference>